<evidence type="ECO:0000256" key="5">
    <source>
        <dbReference type="ARBA" id="ARBA00022989"/>
    </source>
</evidence>
<evidence type="ECO:0000256" key="4">
    <source>
        <dbReference type="ARBA" id="ARBA00022692"/>
    </source>
</evidence>
<keyword evidence="5 8" id="KW-1133">Transmembrane helix</keyword>
<dbReference type="Pfam" id="PF02472">
    <property type="entry name" value="ExbD"/>
    <property type="match status" value="1"/>
</dbReference>
<keyword evidence="10" id="KW-1185">Reference proteome</keyword>
<evidence type="ECO:0000256" key="1">
    <source>
        <dbReference type="ARBA" id="ARBA00004162"/>
    </source>
</evidence>
<accession>A0A2P1NI69</accession>
<evidence type="ECO:0000256" key="2">
    <source>
        <dbReference type="ARBA" id="ARBA00005811"/>
    </source>
</evidence>
<evidence type="ECO:0000256" key="8">
    <source>
        <dbReference type="SAM" id="Phobius"/>
    </source>
</evidence>
<keyword evidence="7" id="KW-0813">Transport</keyword>
<proteinExistence type="inferred from homology"/>
<evidence type="ECO:0000256" key="6">
    <source>
        <dbReference type="ARBA" id="ARBA00023136"/>
    </source>
</evidence>
<protein>
    <submittedName>
        <fullName evidence="9">Biopolymer transporter ExbD</fullName>
    </submittedName>
</protein>
<sequence length="148" mass="15567">MAFGRLERPRTSVPMSDINVTPLVDVMLVLVVIFILSAPLLASSIRLELPRADAVQGPASAGRPLSVVLDAAGQAYVQDQPVADAALADRLRELAARQPQAEIALRADTAVPYGRVVQVMAAAHAAGLTRIGFVTEPAALPNKELPAQ</sequence>
<dbReference type="Proteomes" id="UP000241829">
    <property type="component" value="Chromosome"/>
</dbReference>
<reference evidence="10" key="1">
    <citation type="submission" date="2018-03" db="EMBL/GenBank/DDBJ databases">
        <title>Genome sequencing of Melaminivora sp. strain SC2-7.</title>
        <authorList>
            <person name="Kim S.-J."/>
            <person name="Heo J."/>
            <person name="Ahn J.-H."/>
            <person name="Kwon S.-W."/>
        </authorList>
    </citation>
    <scope>NUCLEOTIDE SEQUENCE [LARGE SCALE GENOMIC DNA]</scope>
    <source>
        <strain evidence="10">SC2-7</strain>
    </source>
</reference>
<dbReference type="Gene3D" id="3.30.420.270">
    <property type="match status" value="1"/>
</dbReference>
<feature type="transmembrane region" description="Helical" evidence="8">
    <location>
        <begin position="20"/>
        <end position="42"/>
    </location>
</feature>
<keyword evidence="4 7" id="KW-0812">Transmembrane</keyword>
<dbReference type="AlphaFoldDB" id="A0A2P1NI69"/>
<evidence type="ECO:0000256" key="7">
    <source>
        <dbReference type="RuleBase" id="RU003879"/>
    </source>
</evidence>
<dbReference type="GO" id="GO:0015031">
    <property type="term" value="P:protein transport"/>
    <property type="evidence" value="ECO:0007669"/>
    <property type="project" value="UniProtKB-KW"/>
</dbReference>
<dbReference type="GO" id="GO:0005886">
    <property type="term" value="C:plasma membrane"/>
    <property type="evidence" value="ECO:0007669"/>
    <property type="project" value="UniProtKB-SubCell"/>
</dbReference>
<keyword evidence="7" id="KW-0653">Protein transport</keyword>
<dbReference type="PANTHER" id="PTHR30558">
    <property type="entry name" value="EXBD MEMBRANE COMPONENT OF PMF-DRIVEN MACROMOLECULE IMPORT SYSTEM"/>
    <property type="match status" value="1"/>
</dbReference>
<keyword evidence="6 8" id="KW-0472">Membrane</keyword>
<name>A0A2P1NI69_9BURK</name>
<evidence type="ECO:0000256" key="3">
    <source>
        <dbReference type="ARBA" id="ARBA00022475"/>
    </source>
</evidence>
<dbReference type="RefSeq" id="WP_106845326.1">
    <property type="nucleotide sequence ID" value="NZ_CP027792.1"/>
</dbReference>
<evidence type="ECO:0000313" key="9">
    <source>
        <dbReference type="EMBL" id="AVP56768.1"/>
    </source>
</evidence>
<dbReference type="PANTHER" id="PTHR30558:SF7">
    <property type="entry name" value="TOL-PAL SYSTEM PROTEIN TOLR"/>
    <property type="match status" value="1"/>
</dbReference>
<dbReference type="OrthoDB" id="9798629at2"/>
<comment type="subcellular location">
    <subcellularLocation>
        <location evidence="1">Cell membrane</location>
        <topology evidence="1">Single-pass membrane protein</topology>
    </subcellularLocation>
    <subcellularLocation>
        <location evidence="7">Cell membrane</location>
        <topology evidence="7">Single-pass type II membrane protein</topology>
    </subcellularLocation>
</comment>
<comment type="similarity">
    <text evidence="2 7">Belongs to the ExbD/TolR family.</text>
</comment>
<dbReference type="InterPro" id="IPR003400">
    <property type="entry name" value="ExbD"/>
</dbReference>
<keyword evidence="3" id="KW-1003">Cell membrane</keyword>
<dbReference type="EMBL" id="CP027792">
    <property type="protein sequence ID" value="AVP56768.1"/>
    <property type="molecule type" value="Genomic_DNA"/>
</dbReference>
<organism evidence="9 10">
    <name type="scientific">Pulveribacter suum</name>
    <dbReference type="NCBI Taxonomy" id="2116657"/>
    <lineage>
        <taxon>Bacteria</taxon>
        <taxon>Pseudomonadati</taxon>
        <taxon>Pseudomonadota</taxon>
        <taxon>Betaproteobacteria</taxon>
        <taxon>Burkholderiales</taxon>
        <taxon>Comamonadaceae</taxon>
        <taxon>Pulveribacter</taxon>
    </lineage>
</organism>
<gene>
    <name evidence="9" type="ORF">C7H73_03110</name>
</gene>
<dbReference type="GO" id="GO:0022857">
    <property type="term" value="F:transmembrane transporter activity"/>
    <property type="evidence" value="ECO:0007669"/>
    <property type="project" value="InterPro"/>
</dbReference>
<evidence type="ECO:0000313" key="10">
    <source>
        <dbReference type="Proteomes" id="UP000241829"/>
    </source>
</evidence>
<dbReference type="KEGG" id="melm:C7H73_03110"/>